<dbReference type="SMART" id="SM00718">
    <property type="entry name" value="DM4_12"/>
    <property type="match status" value="1"/>
</dbReference>
<dbReference type="Pfam" id="PF07841">
    <property type="entry name" value="DM4_12"/>
    <property type="match status" value="1"/>
</dbReference>
<dbReference type="PANTHER" id="PTHR21398:SF22">
    <property type="entry name" value="IP12060P-RELATED"/>
    <property type="match status" value="1"/>
</dbReference>
<dbReference type="AlphaFoldDB" id="A0A195DZ00"/>
<protein>
    <submittedName>
        <fullName evidence="2">Uncharacterized protein</fullName>
    </submittedName>
</protein>
<proteinExistence type="predicted"/>
<dbReference type="Proteomes" id="UP000078492">
    <property type="component" value="Unassembled WGS sequence"/>
</dbReference>
<gene>
    <name evidence="2" type="ORF">ALC57_09701</name>
</gene>
<name>A0A195DZ00_9HYME</name>
<organism evidence="2 3">
    <name type="scientific">Trachymyrmex cornetzi</name>
    <dbReference type="NCBI Taxonomy" id="471704"/>
    <lineage>
        <taxon>Eukaryota</taxon>
        <taxon>Metazoa</taxon>
        <taxon>Ecdysozoa</taxon>
        <taxon>Arthropoda</taxon>
        <taxon>Hexapoda</taxon>
        <taxon>Insecta</taxon>
        <taxon>Pterygota</taxon>
        <taxon>Neoptera</taxon>
        <taxon>Endopterygota</taxon>
        <taxon>Hymenoptera</taxon>
        <taxon>Apocrita</taxon>
        <taxon>Aculeata</taxon>
        <taxon>Formicoidea</taxon>
        <taxon>Formicidae</taxon>
        <taxon>Myrmicinae</taxon>
        <taxon>Trachymyrmex</taxon>
    </lineage>
</organism>
<dbReference type="InterPro" id="IPR006631">
    <property type="entry name" value="DM4_12"/>
</dbReference>
<evidence type="ECO:0000313" key="3">
    <source>
        <dbReference type="Proteomes" id="UP000078492"/>
    </source>
</evidence>
<evidence type="ECO:0000313" key="2">
    <source>
        <dbReference type="EMBL" id="KYN18056.1"/>
    </source>
</evidence>
<evidence type="ECO:0000256" key="1">
    <source>
        <dbReference type="SAM" id="SignalP"/>
    </source>
</evidence>
<keyword evidence="3" id="KW-1185">Reference proteome</keyword>
<dbReference type="PANTHER" id="PTHR21398">
    <property type="entry name" value="AGAP007094-PA"/>
    <property type="match status" value="1"/>
</dbReference>
<dbReference type="STRING" id="471704.A0A195DZ00"/>
<feature type="signal peptide" evidence="1">
    <location>
        <begin position="1"/>
        <end position="22"/>
    </location>
</feature>
<keyword evidence="1" id="KW-0732">Signal</keyword>
<sequence length="205" mass="23061">MNILNCRLFVFNLILTSPLVLTKMANSDIAKILHRPIRSLTFPENSNMGIFVALAVPLEDPLSSIALSYFFEANYVLPPNITSLEPWTGLKRRKRNIERATIYRVLESKFERQVSKQIIAQITSTSGYSGRECLLRAICETSEFPLQHNGLIGDIVHVIFTPSTSRHEGLSRDVIEAELVGRNRNCSKYQPQCPLGLFDLIGVLA</sequence>
<reference evidence="2 3" key="1">
    <citation type="submission" date="2015-09" db="EMBL/GenBank/DDBJ databases">
        <title>Trachymyrmex cornetzi WGS genome.</title>
        <authorList>
            <person name="Nygaard S."/>
            <person name="Hu H."/>
            <person name="Boomsma J."/>
            <person name="Zhang G."/>
        </authorList>
    </citation>
    <scope>NUCLEOTIDE SEQUENCE [LARGE SCALE GENOMIC DNA]</scope>
    <source>
        <strain evidence="2">Tcor2-1</strain>
        <tissue evidence="2">Whole body</tissue>
    </source>
</reference>
<feature type="chain" id="PRO_5008270578" evidence="1">
    <location>
        <begin position="23"/>
        <end position="205"/>
    </location>
</feature>
<dbReference type="EMBL" id="KQ980050">
    <property type="protein sequence ID" value="KYN18056.1"/>
    <property type="molecule type" value="Genomic_DNA"/>
</dbReference>
<accession>A0A195DZ00</accession>